<dbReference type="RefSeq" id="WP_120335508.1">
    <property type="nucleotide sequence ID" value="NZ_JBBCTW010000001.1"/>
</dbReference>
<comment type="caution">
    <text evidence="7">The sequence shown here is derived from an EMBL/GenBank/DDBJ whole genome shotgun (WGS) entry which is preliminary data.</text>
</comment>
<feature type="domain" description="RNA polymerase sigma factor 70 region 4 type 2" evidence="6">
    <location>
        <begin position="127"/>
        <end position="177"/>
    </location>
</feature>
<proteinExistence type="inferred from homology"/>
<dbReference type="Gene3D" id="1.10.10.10">
    <property type="entry name" value="Winged helix-like DNA-binding domain superfamily/Winged helix DNA-binding domain"/>
    <property type="match status" value="1"/>
</dbReference>
<evidence type="ECO:0008006" key="9">
    <source>
        <dbReference type="Google" id="ProtNLM"/>
    </source>
</evidence>
<evidence type="ECO:0000256" key="2">
    <source>
        <dbReference type="ARBA" id="ARBA00023015"/>
    </source>
</evidence>
<gene>
    <name evidence="7" type="ORF">BCY89_13485</name>
</gene>
<dbReference type="GO" id="GO:0006352">
    <property type="term" value="P:DNA-templated transcription initiation"/>
    <property type="evidence" value="ECO:0007669"/>
    <property type="project" value="InterPro"/>
</dbReference>
<name>A0A420FJX9_9SPHI</name>
<dbReference type="EMBL" id="MCAQ01000026">
    <property type="protein sequence ID" value="RKF33231.1"/>
    <property type="molecule type" value="Genomic_DNA"/>
</dbReference>
<dbReference type="PANTHER" id="PTHR43133">
    <property type="entry name" value="RNA POLYMERASE ECF-TYPE SIGMA FACTO"/>
    <property type="match status" value="1"/>
</dbReference>
<reference evidence="7 8" key="1">
    <citation type="submission" date="2016-07" db="EMBL/GenBank/DDBJ databases">
        <title>Genome analysis of Sphingobacterium siyangense T12B17.</title>
        <authorList>
            <person name="Xu D."/>
            <person name="Su Y."/>
            <person name="Zheng S."/>
        </authorList>
    </citation>
    <scope>NUCLEOTIDE SEQUENCE [LARGE SCALE GENOMIC DNA]</scope>
    <source>
        <strain evidence="7 8">T12B17</strain>
    </source>
</reference>
<protein>
    <recommendedName>
        <fullName evidence="9">RNA polymerase sigma-70 factor (ECF subfamily)</fullName>
    </recommendedName>
</protein>
<evidence type="ECO:0000313" key="7">
    <source>
        <dbReference type="EMBL" id="RKF33231.1"/>
    </source>
</evidence>
<dbReference type="GO" id="GO:0016987">
    <property type="term" value="F:sigma factor activity"/>
    <property type="evidence" value="ECO:0007669"/>
    <property type="project" value="UniProtKB-KW"/>
</dbReference>
<keyword evidence="2" id="KW-0805">Transcription regulation</keyword>
<dbReference type="SUPFAM" id="SSF88946">
    <property type="entry name" value="Sigma2 domain of RNA polymerase sigma factors"/>
    <property type="match status" value="1"/>
</dbReference>
<evidence type="ECO:0000256" key="4">
    <source>
        <dbReference type="ARBA" id="ARBA00023163"/>
    </source>
</evidence>
<dbReference type="InterPro" id="IPR036388">
    <property type="entry name" value="WH-like_DNA-bd_sf"/>
</dbReference>
<feature type="domain" description="RNA polymerase sigma-70 region 2" evidence="5">
    <location>
        <begin position="28"/>
        <end position="94"/>
    </location>
</feature>
<dbReference type="Pfam" id="PF04542">
    <property type="entry name" value="Sigma70_r2"/>
    <property type="match status" value="1"/>
</dbReference>
<dbReference type="InterPro" id="IPR039425">
    <property type="entry name" value="RNA_pol_sigma-70-like"/>
</dbReference>
<dbReference type="InterPro" id="IPR013325">
    <property type="entry name" value="RNA_pol_sigma_r2"/>
</dbReference>
<keyword evidence="8" id="KW-1185">Reference proteome</keyword>
<evidence type="ECO:0000313" key="8">
    <source>
        <dbReference type="Proteomes" id="UP000286402"/>
    </source>
</evidence>
<dbReference type="Pfam" id="PF08281">
    <property type="entry name" value="Sigma70_r4_2"/>
    <property type="match status" value="1"/>
</dbReference>
<dbReference type="Proteomes" id="UP000286402">
    <property type="component" value="Unassembled WGS sequence"/>
</dbReference>
<keyword evidence="4" id="KW-0804">Transcription</keyword>
<dbReference type="NCBIfam" id="TIGR02937">
    <property type="entry name" value="sigma70-ECF"/>
    <property type="match status" value="1"/>
</dbReference>
<dbReference type="InterPro" id="IPR013324">
    <property type="entry name" value="RNA_pol_sigma_r3/r4-like"/>
</dbReference>
<evidence type="ECO:0000259" key="6">
    <source>
        <dbReference type="Pfam" id="PF08281"/>
    </source>
</evidence>
<evidence type="ECO:0000259" key="5">
    <source>
        <dbReference type="Pfam" id="PF04542"/>
    </source>
</evidence>
<dbReference type="AlphaFoldDB" id="A0A420FJX9"/>
<dbReference type="GO" id="GO:0003677">
    <property type="term" value="F:DNA binding"/>
    <property type="evidence" value="ECO:0007669"/>
    <property type="project" value="InterPro"/>
</dbReference>
<dbReference type="PANTHER" id="PTHR43133:SF46">
    <property type="entry name" value="RNA POLYMERASE SIGMA-70 FACTOR ECF SUBFAMILY"/>
    <property type="match status" value="1"/>
</dbReference>
<keyword evidence="3" id="KW-0731">Sigma factor</keyword>
<evidence type="ECO:0000256" key="3">
    <source>
        <dbReference type="ARBA" id="ARBA00023082"/>
    </source>
</evidence>
<evidence type="ECO:0000256" key="1">
    <source>
        <dbReference type="ARBA" id="ARBA00010641"/>
    </source>
</evidence>
<dbReference type="InterPro" id="IPR014284">
    <property type="entry name" value="RNA_pol_sigma-70_dom"/>
</dbReference>
<dbReference type="InterPro" id="IPR007627">
    <property type="entry name" value="RNA_pol_sigma70_r2"/>
</dbReference>
<organism evidence="7 8">
    <name type="scientific">Sphingobacterium siyangense</name>
    <dbReference type="NCBI Taxonomy" id="459529"/>
    <lineage>
        <taxon>Bacteria</taxon>
        <taxon>Pseudomonadati</taxon>
        <taxon>Bacteroidota</taxon>
        <taxon>Sphingobacteriia</taxon>
        <taxon>Sphingobacteriales</taxon>
        <taxon>Sphingobacteriaceae</taxon>
        <taxon>Sphingobacterium</taxon>
    </lineage>
</organism>
<accession>A0A420FJX9</accession>
<comment type="similarity">
    <text evidence="1">Belongs to the sigma-70 factor family. ECF subfamily.</text>
</comment>
<sequence length="190" mass="22523">MKNNYSSLENLTLQKLIRAGDQEAFRIIYERYWDKIFVICNNRIPQKDIAEDLLQDIFISLWNNPKLEEIQNLEAYLSQAAKFSIIKYLNRSSRIDFVDPNSYGLLDRVEELGLDDALCIKELQQLIFQEVERLPEKAKIIFNYSRIDHLDSREIAEKLNISHRTVENQISKSLKHLRIFINNLKSLLFF</sequence>
<dbReference type="Gene3D" id="1.10.1740.10">
    <property type="match status" value="1"/>
</dbReference>
<dbReference type="InterPro" id="IPR013249">
    <property type="entry name" value="RNA_pol_sigma70_r4_t2"/>
</dbReference>
<dbReference type="SUPFAM" id="SSF88659">
    <property type="entry name" value="Sigma3 and sigma4 domains of RNA polymerase sigma factors"/>
    <property type="match status" value="1"/>
</dbReference>